<evidence type="ECO:0008006" key="4">
    <source>
        <dbReference type="Google" id="ProtNLM"/>
    </source>
</evidence>
<sequence length="104" mass="11152">MNVLVVIAAITTLLSPIDGARSQCIGADSNDDRSGWTLGPSGFLTADWTQKACSAAGLWIDPNKKSNAKCCHVVDSRFRDFCCACEGYLAGNFPKYQPSSSATW</sequence>
<comment type="caution">
    <text evidence="2">The sequence shown here is derived from an EMBL/GenBank/DDBJ whole genome shotgun (WGS) entry which is preliminary data.</text>
</comment>
<evidence type="ECO:0000256" key="1">
    <source>
        <dbReference type="SAM" id="SignalP"/>
    </source>
</evidence>
<keyword evidence="3" id="KW-1185">Reference proteome</keyword>
<dbReference type="OrthoDB" id="118307at2759"/>
<reference evidence="3" key="1">
    <citation type="submission" date="2017-03" db="EMBL/GenBank/DDBJ databases">
        <title>Phytopthora megakarya and P. palmivora, two closely related causual agents of cacao black pod achieved similar genome size and gene model numbers by different mechanisms.</title>
        <authorList>
            <person name="Ali S."/>
            <person name="Shao J."/>
            <person name="Larry D.J."/>
            <person name="Kronmiller B."/>
            <person name="Shen D."/>
            <person name="Strem M.D."/>
            <person name="Melnick R.L."/>
            <person name="Guiltinan M.J."/>
            <person name="Tyler B.M."/>
            <person name="Meinhardt L.W."/>
            <person name="Bailey B.A."/>
        </authorList>
    </citation>
    <scope>NUCLEOTIDE SEQUENCE [LARGE SCALE GENOMIC DNA]</scope>
    <source>
        <strain evidence="3">zdho120</strain>
    </source>
</reference>
<accession>A0A225UUE3</accession>
<keyword evidence="1" id="KW-0732">Signal</keyword>
<gene>
    <name evidence="2" type="ORF">PHMEG_00034067</name>
</gene>
<evidence type="ECO:0000313" key="2">
    <source>
        <dbReference type="EMBL" id="OWY95829.1"/>
    </source>
</evidence>
<feature type="chain" id="PRO_5012262698" description="Secreted protein" evidence="1">
    <location>
        <begin position="23"/>
        <end position="104"/>
    </location>
</feature>
<dbReference type="EMBL" id="NBNE01012446">
    <property type="protein sequence ID" value="OWY95829.1"/>
    <property type="molecule type" value="Genomic_DNA"/>
</dbReference>
<proteinExistence type="predicted"/>
<dbReference type="Proteomes" id="UP000198211">
    <property type="component" value="Unassembled WGS sequence"/>
</dbReference>
<organism evidence="2 3">
    <name type="scientific">Phytophthora megakarya</name>
    <dbReference type="NCBI Taxonomy" id="4795"/>
    <lineage>
        <taxon>Eukaryota</taxon>
        <taxon>Sar</taxon>
        <taxon>Stramenopiles</taxon>
        <taxon>Oomycota</taxon>
        <taxon>Peronosporomycetes</taxon>
        <taxon>Peronosporales</taxon>
        <taxon>Peronosporaceae</taxon>
        <taxon>Phytophthora</taxon>
    </lineage>
</organism>
<protein>
    <recommendedName>
        <fullName evidence="4">Secreted protein</fullName>
    </recommendedName>
</protein>
<dbReference type="AlphaFoldDB" id="A0A225UUE3"/>
<name>A0A225UUE3_9STRA</name>
<evidence type="ECO:0000313" key="3">
    <source>
        <dbReference type="Proteomes" id="UP000198211"/>
    </source>
</evidence>
<feature type="signal peptide" evidence="1">
    <location>
        <begin position="1"/>
        <end position="22"/>
    </location>
</feature>